<proteinExistence type="inferred from homology"/>
<feature type="domain" description="Luciferase-like" evidence="5">
    <location>
        <begin position="1"/>
        <end position="321"/>
    </location>
</feature>
<dbReference type="InterPro" id="IPR036661">
    <property type="entry name" value="Luciferase-like_sf"/>
</dbReference>
<protein>
    <submittedName>
        <fullName evidence="6">Alkane 1-monooxygenase</fullName>
    </submittedName>
</protein>
<dbReference type="RefSeq" id="WP_116553396.1">
    <property type="nucleotide sequence ID" value="NZ_QCZG01000003.1"/>
</dbReference>
<dbReference type="Pfam" id="PF00296">
    <property type="entry name" value="Bac_luciferase"/>
    <property type="match status" value="1"/>
</dbReference>
<evidence type="ECO:0000256" key="1">
    <source>
        <dbReference type="ARBA" id="ARBA00010426"/>
    </source>
</evidence>
<dbReference type="SUPFAM" id="SSF51679">
    <property type="entry name" value="Bacterial luciferase-like"/>
    <property type="match status" value="1"/>
</dbReference>
<dbReference type="GO" id="GO:0005829">
    <property type="term" value="C:cytosol"/>
    <property type="evidence" value="ECO:0007669"/>
    <property type="project" value="TreeGrafter"/>
</dbReference>
<evidence type="ECO:0000313" key="6">
    <source>
        <dbReference type="EMBL" id="PWA13110.1"/>
    </source>
</evidence>
<dbReference type="PANTHER" id="PTHR30137">
    <property type="entry name" value="LUCIFERASE-LIKE MONOOXYGENASE"/>
    <property type="match status" value="1"/>
</dbReference>
<keyword evidence="4 6" id="KW-0503">Monooxygenase</keyword>
<reference evidence="6 7" key="1">
    <citation type="submission" date="2018-04" db="EMBL/GenBank/DDBJ databases">
        <title>Camelliibacillus theae gen. nov., sp. nov., isolated from Pu'er tea.</title>
        <authorList>
            <person name="Niu L."/>
        </authorList>
    </citation>
    <scope>NUCLEOTIDE SEQUENCE [LARGE SCALE GENOMIC DNA]</scope>
    <source>
        <strain evidence="6 7">T8</strain>
    </source>
</reference>
<dbReference type="PANTHER" id="PTHR30137:SF16">
    <property type="entry name" value="BLL0895 PROTEIN"/>
    <property type="match status" value="1"/>
</dbReference>
<dbReference type="AlphaFoldDB" id="A0A2U1K6F7"/>
<name>A0A2U1K6F7_9BACI</name>
<organism evidence="6 7">
    <name type="scientific">Pueribacillus theae</name>
    <dbReference type="NCBI Taxonomy" id="2171751"/>
    <lineage>
        <taxon>Bacteria</taxon>
        <taxon>Bacillati</taxon>
        <taxon>Bacillota</taxon>
        <taxon>Bacilli</taxon>
        <taxon>Bacillales</taxon>
        <taxon>Bacillaceae</taxon>
        <taxon>Pueribacillus</taxon>
    </lineage>
</organism>
<dbReference type="GO" id="GO:0004497">
    <property type="term" value="F:monooxygenase activity"/>
    <property type="evidence" value="ECO:0007669"/>
    <property type="project" value="UniProtKB-KW"/>
</dbReference>
<evidence type="ECO:0000256" key="4">
    <source>
        <dbReference type="ARBA" id="ARBA00023033"/>
    </source>
</evidence>
<sequence length="367" mass="41208">MELGLFIMPSHPPERSLYDATEWDLEVISLVDELGYSQAWIGEHFTSPWEPIPAPDLLIAQAIQRTKNIKLAPGAHLLPYHNPVELAHRVAYLDHLSQGRLIFGIGSSGLPGDWKLFNVDGASGENRKMTAEAIEIIQKIWAKGEPEEYRGKYWSFNTYESMLNGLNKLHIYPYQKPHPPIGIAGLSPGSETLKLAGEHGFMPLSFGANNDYLASHWDAILEGAARTGKTPARKDWGIVKEIFVADTDEEAIQHSVGSMMGRFHREYWYKLLQEIGGVGVLKHDQNVPDEEVTAEYVAEHVWFVGSPDTVANKIVNLYKTTGGFGTLLVQGFDYSENPEPWKKSLKLLKEEVLPRVHQMTPELDIKL</sequence>
<dbReference type="Gene3D" id="3.20.20.30">
    <property type="entry name" value="Luciferase-like domain"/>
    <property type="match status" value="1"/>
</dbReference>
<dbReference type="GO" id="GO:0016705">
    <property type="term" value="F:oxidoreductase activity, acting on paired donors, with incorporation or reduction of molecular oxygen"/>
    <property type="evidence" value="ECO:0007669"/>
    <property type="project" value="InterPro"/>
</dbReference>
<evidence type="ECO:0000313" key="7">
    <source>
        <dbReference type="Proteomes" id="UP000245998"/>
    </source>
</evidence>
<dbReference type="InterPro" id="IPR011251">
    <property type="entry name" value="Luciferase-like_dom"/>
</dbReference>
<gene>
    <name evidence="6" type="ORF">DCC39_02995</name>
</gene>
<evidence type="ECO:0000259" key="5">
    <source>
        <dbReference type="Pfam" id="PF00296"/>
    </source>
</evidence>
<accession>A0A2U1K6F7</accession>
<keyword evidence="7" id="KW-1185">Reference proteome</keyword>
<keyword evidence="2" id="KW-0285">Flavoprotein</keyword>
<dbReference type="Proteomes" id="UP000245998">
    <property type="component" value="Unassembled WGS sequence"/>
</dbReference>
<dbReference type="InterPro" id="IPR050766">
    <property type="entry name" value="Bact_Lucif_Oxidored"/>
</dbReference>
<evidence type="ECO:0000256" key="2">
    <source>
        <dbReference type="ARBA" id="ARBA00022630"/>
    </source>
</evidence>
<evidence type="ECO:0000256" key="3">
    <source>
        <dbReference type="ARBA" id="ARBA00023002"/>
    </source>
</evidence>
<comment type="similarity">
    <text evidence="1">Belongs to the bacterial luciferase oxidoreductase family.</text>
</comment>
<dbReference type="OrthoDB" id="9814695at2"/>
<dbReference type="EMBL" id="QCZG01000003">
    <property type="protein sequence ID" value="PWA13110.1"/>
    <property type="molecule type" value="Genomic_DNA"/>
</dbReference>
<keyword evidence="3" id="KW-0560">Oxidoreductase</keyword>
<comment type="caution">
    <text evidence="6">The sequence shown here is derived from an EMBL/GenBank/DDBJ whole genome shotgun (WGS) entry which is preliminary data.</text>
</comment>